<protein>
    <recommendedName>
        <fullName evidence="4">Vitellogenin domain-containing protein</fullName>
    </recommendedName>
</protein>
<evidence type="ECO:0000313" key="2">
    <source>
        <dbReference type="EMBL" id="KYG77798.1"/>
    </source>
</evidence>
<dbReference type="Proteomes" id="UP000075606">
    <property type="component" value="Unassembled WGS sequence"/>
</dbReference>
<name>A0A150XGH9_9BACT</name>
<organism evidence="2 3">
    <name type="scientific">Roseivirga spongicola</name>
    <dbReference type="NCBI Taxonomy" id="333140"/>
    <lineage>
        <taxon>Bacteria</taxon>
        <taxon>Pseudomonadati</taxon>
        <taxon>Bacteroidota</taxon>
        <taxon>Cytophagia</taxon>
        <taxon>Cytophagales</taxon>
        <taxon>Roseivirgaceae</taxon>
        <taxon>Roseivirga</taxon>
    </lineage>
</organism>
<keyword evidence="3" id="KW-1185">Reference proteome</keyword>
<dbReference type="AlphaFoldDB" id="A0A150XGH9"/>
<dbReference type="OrthoDB" id="1112654at2"/>
<proteinExistence type="predicted"/>
<dbReference type="STRING" id="333140.AWW68_03250"/>
<evidence type="ECO:0008006" key="4">
    <source>
        <dbReference type="Google" id="ProtNLM"/>
    </source>
</evidence>
<gene>
    <name evidence="2" type="ORF">AWW68_03250</name>
</gene>
<sequence length="521" mass="59477">MKTQRMKNRSLVMGVAIAILALLSFSHDVQSQVSKTSTSISVNRGVHTVSHKSGNQRLNLEYEGEIVFTDDDKAIKSISRGGYLLIRKTTFGDRREVLAEPNSDGTINYEYRVGRSRQDWGKEGQEFLANVLIEVIRTTGMGAESRVERFYKKGGVSAVMEEVNLIRNDHVSKIYLDALMENHDLKSKELVNVAAYITKEIDSDYYISELFKDHGDKFLKNAESTSAFLDAVARMDSDHYVSIILKRMLREDLDSDAMAKVLKAASGMDSDHYKTEVLKQLLDRRDLDDKTVDLIVKSASDIDSDHYATIILKDALDRPNLSDEAFNNLMNAISRIDSDHYVTETFRSMLRQREVSDKVVAAVMDRIEYMDSDHYRRVILNDLFQNKQVSEKHFESLLRTVADMDSDHYASEILSSLLKDQQLSQELYTKVLDRVANIDSDHYKVKILKDVIKGDLTKNHMMSLLKAADNIDSDYYKSEVLRGACDSVRKLNDDQVKDEFRSVARSIRSDTYYGRVARCID</sequence>
<evidence type="ECO:0000256" key="1">
    <source>
        <dbReference type="SAM" id="SignalP"/>
    </source>
</evidence>
<feature type="signal peptide" evidence="1">
    <location>
        <begin position="1"/>
        <end position="31"/>
    </location>
</feature>
<comment type="caution">
    <text evidence="2">The sequence shown here is derived from an EMBL/GenBank/DDBJ whole genome shotgun (WGS) entry which is preliminary data.</text>
</comment>
<dbReference type="EMBL" id="LRPC01000001">
    <property type="protein sequence ID" value="KYG77798.1"/>
    <property type="molecule type" value="Genomic_DNA"/>
</dbReference>
<reference evidence="2 3" key="1">
    <citation type="submission" date="2016-01" db="EMBL/GenBank/DDBJ databases">
        <title>Genome sequencing of Roseivirga spongicola UST030701-084.</title>
        <authorList>
            <person name="Selvaratnam C."/>
            <person name="Thevarajoo S."/>
            <person name="Goh K.M."/>
            <person name="Ee R."/>
            <person name="Chan K.-G."/>
            <person name="Chong C.S."/>
        </authorList>
    </citation>
    <scope>NUCLEOTIDE SEQUENCE [LARGE SCALE GENOMIC DNA]</scope>
    <source>
        <strain evidence="2 3">UST030701-084</strain>
    </source>
</reference>
<accession>A0A150XGH9</accession>
<keyword evidence="1" id="KW-0732">Signal</keyword>
<feature type="chain" id="PRO_5007574626" description="Vitellogenin domain-containing protein" evidence="1">
    <location>
        <begin position="32"/>
        <end position="521"/>
    </location>
</feature>
<evidence type="ECO:0000313" key="3">
    <source>
        <dbReference type="Proteomes" id="UP000075606"/>
    </source>
</evidence>